<dbReference type="KEGG" id="pgb:H744_2c0915"/>
<keyword evidence="2" id="KW-1185">Reference proteome</keyword>
<organism evidence="1 2">
    <name type="scientific">Photobacterium gaetbulicola Gung47</name>
    <dbReference type="NCBI Taxonomy" id="658445"/>
    <lineage>
        <taxon>Bacteria</taxon>
        <taxon>Pseudomonadati</taxon>
        <taxon>Pseudomonadota</taxon>
        <taxon>Gammaproteobacteria</taxon>
        <taxon>Vibrionales</taxon>
        <taxon>Vibrionaceae</taxon>
        <taxon>Photobacterium</taxon>
    </lineage>
</organism>
<protein>
    <submittedName>
        <fullName evidence="1">Uncharacterized protein</fullName>
    </submittedName>
</protein>
<name>A0A0C5W7U9_9GAMM</name>
<evidence type="ECO:0000313" key="1">
    <source>
        <dbReference type="EMBL" id="AJR07626.1"/>
    </source>
</evidence>
<gene>
    <name evidence="1" type="ORF">H744_2c0915</name>
</gene>
<sequence>MFKIKALNWLFFFGWGGLGRLLGATVFTAVTILPGEKTVILTLSEGTDGTEQEISQGYGLSQDETGVLGWYVEQGL</sequence>
<accession>A0A0C5W7U9</accession>
<dbReference type="PATRIC" id="fig|658445.3.peg.2820"/>
<dbReference type="Proteomes" id="UP000032303">
    <property type="component" value="Chromosome 2"/>
</dbReference>
<dbReference type="AlphaFoldDB" id="A0A0C5W7U9"/>
<reference evidence="1 2" key="1">
    <citation type="submission" date="2013-05" db="EMBL/GenBank/DDBJ databases">
        <title>Complete genome sequence of the lipase-producing bacterium Photobacterium gaetbulicola Gung47.</title>
        <authorList>
            <person name="Kim Y.-O."/>
        </authorList>
    </citation>
    <scope>NUCLEOTIDE SEQUENCE [LARGE SCALE GENOMIC DNA]</scope>
    <source>
        <strain evidence="1 2">Gung47</strain>
    </source>
</reference>
<proteinExistence type="predicted"/>
<dbReference type="HOGENOM" id="CLU_2651275_0_0_6"/>
<evidence type="ECO:0000313" key="2">
    <source>
        <dbReference type="Proteomes" id="UP000032303"/>
    </source>
</evidence>
<dbReference type="EMBL" id="CP005974">
    <property type="protein sequence ID" value="AJR07626.1"/>
    <property type="molecule type" value="Genomic_DNA"/>
</dbReference>